<comment type="caution">
    <text evidence="2">The sequence shown here is derived from an EMBL/GenBank/DDBJ whole genome shotgun (WGS) entry which is preliminary data.</text>
</comment>
<protein>
    <submittedName>
        <fullName evidence="2">Uncharacterized protein</fullName>
    </submittedName>
</protein>
<name>A0AAD5K716_9FUNG</name>
<evidence type="ECO:0000313" key="2">
    <source>
        <dbReference type="EMBL" id="KAI9271742.1"/>
    </source>
</evidence>
<keyword evidence="3" id="KW-1185">Reference proteome</keyword>
<evidence type="ECO:0000313" key="3">
    <source>
        <dbReference type="Proteomes" id="UP001209540"/>
    </source>
</evidence>
<feature type="compositionally biased region" description="Gly residues" evidence="1">
    <location>
        <begin position="133"/>
        <end position="145"/>
    </location>
</feature>
<feature type="region of interest" description="Disordered" evidence="1">
    <location>
        <begin position="127"/>
        <end position="151"/>
    </location>
</feature>
<dbReference type="EMBL" id="JAIXMP010000006">
    <property type="protein sequence ID" value="KAI9271742.1"/>
    <property type="molecule type" value="Genomic_DNA"/>
</dbReference>
<feature type="compositionally biased region" description="Low complexity" evidence="1">
    <location>
        <begin position="206"/>
        <end position="235"/>
    </location>
</feature>
<feature type="region of interest" description="Disordered" evidence="1">
    <location>
        <begin position="79"/>
        <end position="115"/>
    </location>
</feature>
<dbReference type="AlphaFoldDB" id="A0AAD5K716"/>
<gene>
    <name evidence="2" type="ORF">BDA99DRAFT_534214</name>
</gene>
<sequence>MTLSTSSLTHQKWKKSLAMLSKWSPKDKKLLATSPTVLAAATEKVIRHSKTSTTTTLSRPLKSEDLTASQFASYAGIKIQHEDDQEDDVDDVEENDDSEEDEDEDQIVPHTSTTMILSSVPVIVPLARSCSDRGGGGGGGGGGRKNSGPQIWDSAFWQHETTTTTIQNPSSNVTTPTKQPQHSPTSIMMAPARSYASTTSTTSTYSAFSDCSASTTTTTTTGNHCHSHSTSSSNDVPPLVRSHPSVIRKGRFKIVLGNEDEAQQQHQPQQPPVVEWRRKRSCTQ</sequence>
<organism evidence="2 3">
    <name type="scientific">Phascolomyces articulosus</name>
    <dbReference type="NCBI Taxonomy" id="60185"/>
    <lineage>
        <taxon>Eukaryota</taxon>
        <taxon>Fungi</taxon>
        <taxon>Fungi incertae sedis</taxon>
        <taxon>Mucoromycota</taxon>
        <taxon>Mucoromycotina</taxon>
        <taxon>Mucoromycetes</taxon>
        <taxon>Mucorales</taxon>
        <taxon>Lichtheimiaceae</taxon>
        <taxon>Phascolomyces</taxon>
    </lineage>
</organism>
<reference evidence="2" key="2">
    <citation type="submission" date="2023-02" db="EMBL/GenBank/DDBJ databases">
        <authorList>
            <consortium name="DOE Joint Genome Institute"/>
            <person name="Mondo S.J."/>
            <person name="Chang Y."/>
            <person name="Wang Y."/>
            <person name="Ahrendt S."/>
            <person name="Andreopoulos W."/>
            <person name="Barry K."/>
            <person name="Beard J."/>
            <person name="Benny G.L."/>
            <person name="Blankenship S."/>
            <person name="Bonito G."/>
            <person name="Cuomo C."/>
            <person name="Desiro A."/>
            <person name="Gervers K.A."/>
            <person name="Hundley H."/>
            <person name="Kuo A."/>
            <person name="LaButti K."/>
            <person name="Lang B.F."/>
            <person name="Lipzen A."/>
            <person name="O'Donnell K."/>
            <person name="Pangilinan J."/>
            <person name="Reynolds N."/>
            <person name="Sandor L."/>
            <person name="Smith M.W."/>
            <person name="Tsang A."/>
            <person name="Grigoriev I.V."/>
            <person name="Stajich J.E."/>
            <person name="Spatafora J.W."/>
        </authorList>
    </citation>
    <scope>NUCLEOTIDE SEQUENCE</scope>
    <source>
        <strain evidence="2">RSA 2281</strain>
    </source>
</reference>
<feature type="region of interest" description="Disordered" evidence="1">
    <location>
        <begin position="206"/>
        <end position="284"/>
    </location>
</feature>
<accession>A0AAD5K716</accession>
<reference evidence="2" key="1">
    <citation type="journal article" date="2022" name="IScience">
        <title>Evolution of zygomycete secretomes and the origins of terrestrial fungal ecologies.</title>
        <authorList>
            <person name="Chang Y."/>
            <person name="Wang Y."/>
            <person name="Mondo S."/>
            <person name="Ahrendt S."/>
            <person name="Andreopoulos W."/>
            <person name="Barry K."/>
            <person name="Beard J."/>
            <person name="Benny G.L."/>
            <person name="Blankenship S."/>
            <person name="Bonito G."/>
            <person name="Cuomo C."/>
            <person name="Desiro A."/>
            <person name="Gervers K.A."/>
            <person name="Hundley H."/>
            <person name="Kuo A."/>
            <person name="LaButti K."/>
            <person name="Lang B.F."/>
            <person name="Lipzen A."/>
            <person name="O'Donnell K."/>
            <person name="Pangilinan J."/>
            <person name="Reynolds N."/>
            <person name="Sandor L."/>
            <person name="Smith M.E."/>
            <person name="Tsang A."/>
            <person name="Grigoriev I.V."/>
            <person name="Stajich J.E."/>
            <person name="Spatafora J.W."/>
        </authorList>
    </citation>
    <scope>NUCLEOTIDE SEQUENCE</scope>
    <source>
        <strain evidence="2">RSA 2281</strain>
    </source>
</reference>
<feature type="compositionally biased region" description="Acidic residues" evidence="1">
    <location>
        <begin position="83"/>
        <end position="106"/>
    </location>
</feature>
<dbReference type="Proteomes" id="UP001209540">
    <property type="component" value="Unassembled WGS sequence"/>
</dbReference>
<feature type="compositionally biased region" description="Polar residues" evidence="1">
    <location>
        <begin position="163"/>
        <end position="186"/>
    </location>
</feature>
<proteinExistence type="predicted"/>
<feature type="region of interest" description="Disordered" evidence="1">
    <location>
        <begin position="163"/>
        <end position="187"/>
    </location>
</feature>
<evidence type="ECO:0000256" key="1">
    <source>
        <dbReference type="SAM" id="MobiDB-lite"/>
    </source>
</evidence>